<dbReference type="PRINTS" id="PR00463">
    <property type="entry name" value="EP450I"/>
</dbReference>
<keyword evidence="10 13" id="KW-0408">Iron</keyword>
<dbReference type="GO" id="GO:0004497">
    <property type="term" value="F:monooxygenase activity"/>
    <property type="evidence" value="ECO:0007669"/>
    <property type="project" value="UniProtKB-KW"/>
</dbReference>
<dbReference type="PRINTS" id="PR00385">
    <property type="entry name" value="P450"/>
</dbReference>
<comment type="subcellular location">
    <subcellularLocation>
        <location evidence="2">Membrane</location>
    </subcellularLocation>
</comment>
<dbReference type="Gene3D" id="1.10.630.10">
    <property type="entry name" value="Cytochrome P450"/>
    <property type="match status" value="1"/>
</dbReference>
<keyword evidence="7 13" id="KW-0479">Metal-binding</keyword>
<keyword evidence="8 14" id="KW-1133">Transmembrane helix</keyword>
<evidence type="ECO:0000256" key="11">
    <source>
        <dbReference type="ARBA" id="ARBA00023033"/>
    </source>
</evidence>
<evidence type="ECO:0000256" key="14">
    <source>
        <dbReference type="SAM" id="Phobius"/>
    </source>
</evidence>
<evidence type="ECO:0000256" key="6">
    <source>
        <dbReference type="ARBA" id="ARBA00022692"/>
    </source>
</evidence>
<keyword evidence="12 14" id="KW-0472">Membrane</keyword>
<name>A0A8H5FQA4_9AGAR</name>
<dbReference type="InterPro" id="IPR002401">
    <property type="entry name" value="Cyt_P450_E_grp-I"/>
</dbReference>
<evidence type="ECO:0000256" key="8">
    <source>
        <dbReference type="ARBA" id="ARBA00022989"/>
    </source>
</evidence>
<organism evidence="15 16">
    <name type="scientific">Tetrapyrgos nigripes</name>
    <dbReference type="NCBI Taxonomy" id="182062"/>
    <lineage>
        <taxon>Eukaryota</taxon>
        <taxon>Fungi</taxon>
        <taxon>Dikarya</taxon>
        <taxon>Basidiomycota</taxon>
        <taxon>Agaricomycotina</taxon>
        <taxon>Agaricomycetes</taxon>
        <taxon>Agaricomycetidae</taxon>
        <taxon>Agaricales</taxon>
        <taxon>Marasmiineae</taxon>
        <taxon>Marasmiaceae</taxon>
        <taxon>Tetrapyrgos</taxon>
    </lineage>
</organism>
<dbReference type="InterPro" id="IPR050121">
    <property type="entry name" value="Cytochrome_P450_monoxygenase"/>
</dbReference>
<evidence type="ECO:0000256" key="13">
    <source>
        <dbReference type="PIRSR" id="PIRSR602401-1"/>
    </source>
</evidence>
<evidence type="ECO:0008006" key="17">
    <source>
        <dbReference type="Google" id="ProtNLM"/>
    </source>
</evidence>
<dbReference type="InterPro" id="IPR001128">
    <property type="entry name" value="Cyt_P450"/>
</dbReference>
<keyword evidence="5 13" id="KW-0349">Heme</keyword>
<evidence type="ECO:0000256" key="10">
    <source>
        <dbReference type="ARBA" id="ARBA00023004"/>
    </source>
</evidence>
<proteinExistence type="inferred from homology"/>
<evidence type="ECO:0000256" key="9">
    <source>
        <dbReference type="ARBA" id="ARBA00023002"/>
    </source>
</evidence>
<dbReference type="Proteomes" id="UP000559256">
    <property type="component" value="Unassembled WGS sequence"/>
</dbReference>
<feature type="transmembrane region" description="Helical" evidence="14">
    <location>
        <begin position="25"/>
        <end position="50"/>
    </location>
</feature>
<dbReference type="PANTHER" id="PTHR24305:SF166">
    <property type="entry name" value="CYTOCHROME P450 12A4, MITOCHONDRIAL-RELATED"/>
    <property type="match status" value="1"/>
</dbReference>
<evidence type="ECO:0000256" key="3">
    <source>
        <dbReference type="ARBA" id="ARBA00004721"/>
    </source>
</evidence>
<comment type="cofactor">
    <cofactor evidence="1 13">
        <name>heme</name>
        <dbReference type="ChEBI" id="CHEBI:30413"/>
    </cofactor>
</comment>
<gene>
    <name evidence="15" type="ORF">D9758_011593</name>
</gene>
<dbReference type="EMBL" id="JAACJM010000117">
    <property type="protein sequence ID" value="KAF5344892.1"/>
    <property type="molecule type" value="Genomic_DNA"/>
</dbReference>
<dbReference type="GO" id="GO:0020037">
    <property type="term" value="F:heme binding"/>
    <property type="evidence" value="ECO:0007669"/>
    <property type="project" value="InterPro"/>
</dbReference>
<evidence type="ECO:0000256" key="12">
    <source>
        <dbReference type="ARBA" id="ARBA00023136"/>
    </source>
</evidence>
<evidence type="ECO:0000256" key="1">
    <source>
        <dbReference type="ARBA" id="ARBA00001971"/>
    </source>
</evidence>
<dbReference type="GO" id="GO:0005506">
    <property type="term" value="F:iron ion binding"/>
    <property type="evidence" value="ECO:0007669"/>
    <property type="project" value="InterPro"/>
</dbReference>
<keyword evidence="9" id="KW-0560">Oxidoreductase</keyword>
<sequence length="586" mass="65331">MSPIACTLEFVNHHIVDNIQRLPTAVVGILAGIGVFTALVSYQLVLYPFFLSPLRKLPGPPLGPNLLIGRFGEIIRGEAGIPQREWVKKYGTPLRVVGPIGLQRLIFTSPEALQKILVSGWTANPRPKFMRDILGIVAGYGLLTVTGNEHRQMRKAMNPAFSIPALMAQVDMYHDAVDSLVDILNDKISTEEEKTGAGQGKVELMYEWMSKVTLDIICLSAFGYETDSLHNPHNELAEAYEELIKLQTGGNLSRFILIMSIPGVPRFFASEWAWKHRNMIGKLPTLRSAEILLDCMHRIKDVSTRILAQKLQEAGGLDSADTSTKKDIMSLLVRARKAEEEAREKEKAKLGMGVAAAGVESYRMSDKEMMDQVLTFLGAGHETTASGLAWTLWLLANDQESQQKLREEVSPLFEVSTTENGSKIRRGRPGYRELKDLLWLDAVVMESLRLYPPVPMTFRQAATNDYIDGIYVPKGTMFYIPIRVVNTLVDVWGEDAEEFRPSRWLPGHLPDKYNVNPSLSMMSFIAGPHACIGKTMSIMEMKAVLAPLIANFEFEPSYAGQNAMPTAAVTMKPADDMPLRVRRVRA</sequence>
<evidence type="ECO:0000256" key="5">
    <source>
        <dbReference type="ARBA" id="ARBA00022617"/>
    </source>
</evidence>
<keyword evidence="16" id="KW-1185">Reference proteome</keyword>
<dbReference type="GO" id="GO:0016705">
    <property type="term" value="F:oxidoreductase activity, acting on paired donors, with incorporation or reduction of molecular oxygen"/>
    <property type="evidence" value="ECO:0007669"/>
    <property type="project" value="InterPro"/>
</dbReference>
<comment type="similarity">
    <text evidence="4">Belongs to the cytochrome P450 family.</text>
</comment>
<protein>
    <recommendedName>
        <fullName evidence="17">Cytochrome P450</fullName>
    </recommendedName>
</protein>
<comment type="caution">
    <text evidence="15">The sequence shown here is derived from an EMBL/GenBank/DDBJ whole genome shotgun (WGS) entry which is preliminary data.</text>
</comment>
<dbReference type="AlphaFoldDB" id="A0A8H5FQA4"/>
<dbReference type="InterPro" id="IPR036396">
    <property type="entry name" value="Cyt_P450_sf"/>
</dbReference>
<reference evidence="15 16" key="1">
    <citation type="journal article" date="2020" name="ISME J.">
        <title>Uncovering the hidden diversity of litter-decomposition mechanisms in mushroom-forming fungi.</title>
        <authorList>
            <person name="Floudas D."/>
            <person name="Bentzer J."/>
            <person name="Ahren D."/>
            <person name="Johansson T."/>
            <person name="Persson P."/>
            <person name="Tunlid A."/>
        </authorList>
    </citation>
    <scope>NUCLEOTIDE SEQUENCE [LARGE SCALE GENOMIC DNA]</scope>
    <source>
        <strain evidence="15 16">CBS 291.85</strain>
    </source>
</reference>
<accession>A0A8H5FQA4</accession>
<evidence type="ECO:0000313" key="16">
    <source>
        <dbReference type="Proteomes" id="UP000559256"/>
    </source>
</evidence>
<dbReference type="Pfam" id="PF00067">
    <property type="entry name" value="p450"/>
    <property type="match status" value="1"/>
</dbReference>
<evidence type="ECO:0000313" key="15">
    <source>
        <dbReference type="EMBL" id="KAF5344892.1"/>
    </source>
</evidence>
<keyword evidence="11" id="KW-0503">Monooxygenase</keyword>
<dbReference type="PANTHER" id="PTHR24305">
    <property type="entry name" value="CYTOCHROME P450"/>
    <property type="match status" value="1"/>
</dbReference>
<evidence type="ECO:0000256" key="4">
    <source>
        <dbReference type="ARBA" id="ARBA00010617"/>
    </source>
</evidence>
<feature type="binding site" description="axial binding residue" evidence="13">
    <location>
        <position position="531"/>
    </location>
    <ligand>
        <name>heme</name>
        <dbReference type="ChEBI" id="CHEBI:30413"/>
    </ligand>
    <ligandPart>
        <name>Fe</name>
        <dbReference type="ChEBI" id="CHEBI:18248"/>
    </ligandPart>
</feature>
<dbReference type="OrthoDB" id="10029320at2759"/>
<dbReference type="SUPFAM" id="SSF48264">
    <property type="entry name" value="Cytochrome P450"/>
    <property type="match status" value="1"/>
</dbReference>
<dbReference type="GO" id="GO:0016020">
    <property type="term" value="C:membrane"/>
    <property type="evidence" value="ECO:0007669"/>
    <property type="project" value="UniProtKB-SubCell"/>
</dbReference>
<evidence type="ECO:0000256" key="2">
    <source>
        <dbReference type="ARBA" id="ARBA00004370"/>
    </source>
</evidence>
<evidence type="ECO:0000256" key="7">
    <source>
        <dbReference type="ARBA" id="ARBA00022723"/>
    </source>
</evidence>
<comment type="pathway">
    <text evidence="3">Secondary metabolite biosynthesis; terpenoid biosynthesis.</text>
</comment>
<keyword evidence="6 14" id="KW-0812">Transmembrane</keyword>